<comment type="similarity">
    <text evidence="2">Belongs to the sterol desaturase family.</text>
</comment>
<organism evidence="8 9">
    <name type="scientific">Cymbomonas tetramitiformis</name>
    <dbReference type="NCBI Taxonomy" id="36881"/>
    <lineage>
        <taxon>Eukaryota</taxon>
        <taxon>Viridiplantae</taxon>
        <taxon>Chlorophyta</taxon>
        <taxon>Pyramimonadophyceae</taxon>
        <taxon>Pyramimonadales</taxon>
        <taxon>Pyramimonadaceae</taxon>
        <taxon>Cymbomonas</taxon>
    </lineage>
</organism>
<keyword evidence="3" id="KW-0812">Transmembrane</keyword>
<name>A0AAE0C806_9CHLO</name>
<evidence type="ECO:0000256" key="2">
    <source>
        <dbReference type="ARBA" id="ARBA00009324"/>
    </source>
</evidence>
<dbReference type="PANTHER" id="PTHR11863">
    <property type="entry name" value="STEROL DESATURASE"/>
    <property type="match status" value="1"/>
</dbReference>
<dbReference type="Proteomes" id="UP001190700">
    <property type="component" value="Unassembled WGS sequence"/>
</dbReference>
<evidence type="ECO:0000313" key="8">
    <source>
        <dbReference type="EMBL" id="KAK3249408.1"/>
    </source>
</evidence>
<feature type="chain" id="PRO_5042102580" description="Fatty acid hydroxylase domain-containing protein" evidence="6">
    <location>
        <begin position="23"/>
        <end position="189"/>
    </location>
</feature>
<proteinExistence type="inferred from homology"/>
<protein>
    <recommendedName>
        <fullName evidence="7">Fatty acid hydroxylase domain-containing protein</fullName>
    </recommendedName>
</protein>
<comment type="subcellular location">
    <subcellularLocation>
        <location evidence="1">Membrane</location>
    </subcellularLocation>
</comment>
<keyword evidence="9" id="KW-1185">Reference proteome</keyword>
<evidence type="ECO:0000256" key="1">
    <source>
        <dbReference type="ARBA" id="ARBA00004370"/>
    </source>
</evidence>
<comment type="caution">
    <text evidence="8">The sequence shown here is derived from an EMBL/GenBank/DDBJ whole genome shotgun (WGS) entry which is preliminary data.</text>
</comment>
<evidence type="ECO:0000256" key="5">
    <source>
        <dbReference type="ARBA" id="ARBA00023136"/>
    </source>
</evidence>
<dbReference type="GO" id="GO:0016491">
    <property type="term" value="F:oxidoreductase activity"/>
    <property type="evidence" value="ECO:0007669"/>
    <property type="project" value="InterPro"/>
</dbReference>
<keyword evidence="6" id="KW-0732">Signal</keyword>
<gene>
    <name evidence="8" type="ORF">CYMTET_41160</name>
</gene>
<evidence type="ECO:0000313" key="9">
    <source>
        <dbReference type="Proteomes" id="UP001190700"/>
    </source>
</evidence>
<evidence type="ECO:0000259" key="7">
    <source>
        <dbReference type="Pfam" id="PF04116"/>
    </source>
</evidence>
<dbReference type="EMBL" id="LGRX02027363">
    <property type="protein sequence ID" value="KAK3249408.1"/>
    <property type="molecule type" value="Genomic_DNA"/>
</dbReference>
<dbReference type="InterPro" id="IPR050307">
    <property type="entry name" value="Sterol_Desaturase_Related"/>
</dbReference>
<keyword evidence="4" id="KW-1133">Transmembrane helix</keyword>
<sequence>MNHVFAQPLIAWFLAYPLLTSCGVSVDGPLPTLQTAGLHILLCILFEDFSFYWLHRGLHHRLIYKYIHKQHHEFKANVSICSQYAHPVEDLSNALAFLLGPAVLGVHCSTFLMWTAIRIGESCDAHTGYALPFLPWNWVLSIQGGADRHEYHHSHNIGSYGSYTKFWDWLCGTDKAYYRWKQQQAVKAE</sequence>
<dbReference type="GO" id="GO:0016020">
    <property type="term" value="C:membrane"/>
    <property type="evidence" value="ECO:0007669"/>
    <property type="project" value="UniProtKB-SubCell"/>
</dbReference>
<feature type="domain" description="Fatty acid hydroxylase" evidence="7">
    <location>
        <begin position="41"/>
        <end position="173"/>
    </location>
</feature>
<dbReference type="GO" id="GO:0005506">
    <property type="term" value="F:iron ion binding"/>
    <property type="evidence" value="ECO:0007669"/>
    <property type="project" value="InterPro"/>
</dbReference>
<dbReference type="AlphaFoldDB" id="A0AAE0C806"/>
<keyword evidence="5" id="KW-0472">Membrane</keyword>
<dbReference type="GO" id="GO:0008610">
    <property type="term" value="P:lipid biosynthetic process"/>
    <property type="evidence" value="ECO:0007669"/>
    <property type="project" value="InterPro"/>
</dbReference>
<reference evidence="8 9" key="1">
    <citation type="journal article" date="2015" name="Genome Biol. Evol.">
        <title>Comparative Genomics of a Bacterivorous Green Alga Reveals Evolutionary Causalities and Consequences of Phago-Mixotrophic Mode of Nutrition.</title>
        <authorList>
            <person name="Burns J.A."/>
            <person name="Paasch A."/>
            <person name="Narechania A."/>
            <person name="Kim E."/>
        </authorList>
    </citation>
    <scope>NUCLEOTIDE SEQUENCE [LARGE SCALE GENOMIC DNA]</scope>
    <source>
        <strain evidence="8 9">PLY_AMNH</strain>
    </source>
</reference>
<evidence type="ECO:0000256" key="4">
    <source>
        <dbReference type="ARBA" id="ARBA00022989"/>
    </source>
</evidence>
<evidence type="ECO:0000256" key="6">
    <source>
        <dbReference type="SAM" id="SignalP"/>
    </source>
</evidence>
<evidence type="ECO:0000256" key="3">
    <source>
        <dbReference type="ARBA" id="ARBA00022692"/>
    </source>
</evidence>
<accession>A0AAE0C806</accession>
<dbReference type="Pfam" id="PF04116">
    <property type="entry name" value="FA_hydroxylase"/>
    <property type="match status" value="1"/>
</dbReference>
<dbReference type="InterPro" id="IPR006694">
    <property type="entry name" value="Fatty_acid_hydroxylase"/>
</dbReference>
<feature type="signal peptide" evidence="6">
    <location>
        <begin position="1"/>
        <end position="22"/>
    </location>
</feature>